<evidence type="ECO:0000256" key="8">
    <source>
        <dbReference type="SAM" id="Phobius"/>
    </source>
</evidence>
<evidence type="ECO:0000259" key="13">
    <source>
        <dbReference type="Pfam" id="PF25392"/>
    </source>
</evidence>
<dbReference type="RefSeq" id="WP_280521878.1">
    <property type="nucleotide sequence ID" value="NZ_FOUO01000003.1"/>
</dbReference>
<dbReference type="GO" id="GO:0008381">
    <property type="term" value="F:mechanosensitive monoatomic ion channel activity"/>
    <property type="evidence" value="ECO:0007669"/>
    <property type="project" value="InterPro"/>
</dbReference>
<organism evidence="14 15">
    <name type="scientific">Ectothiorhodospira mobilis</name>
    <dbReference type="NCBI Taxonomy" id="195064"/>
    <lineage>
        <taxon>Bacteria</taxon>
        <taxon>Pseudomonadati</taxon>
        <taxon>Pseudomonadota</taxon>
        <taxon>Gammaproteobacteria</taxon>
        <taxon>Chromatiales</taxon>
        <taxon>Ectothiorhodospiraceae</taxon>
        <taxon>Ectothiorhodospira</taxon>
    </lineage>
</organism>
<evidence type="ECO:0000256" key="9">
    <source>
        <dbReference type="SAM" id="SignalP"/>
    </source>
</evidence>
<dbReference type="Pfam" id="PF21082">
    <property type="entry name" value="MS_channel_3rd"/>
    <property type="match status" value="1"/>
</dbReference>
<dbReference type="InterPro" id="IPR057485">
    <property type="entry name" value="YbiO-like_TM1"/>
</dbReference>
<feature type="transmembrane region" description="Helical" evidence="8">
    <location>
        <begin position="279"/>
        <end position="297"/>
    </location>
</feature>
<sequence length="761" mass="82040">MRPPIPFLSRILPRIAVVLLLLCAALPLQAQEAAPGDSRLADLLEDEAAREALIKELRRAAAEEGTATEEAADVPPTRQVAQWTQSLAEGSVEQFNTAIQATQTAWDQMRAADPMDLTVNTLELAGLIIATLAVLWLLSRLARLAYRRLDRHALARTGSAGVVRRVTGTTAALLLDLATVALAWAAGHALALFVTGEAGQMTARDSLFLNAFLLVELTRAALRLFLSHRWPGLRLLPLSDAEAAACTRWTSGMTAFLGYGLLFVVPVTALLVAPEPARLLGLLILAVAYYRAVVLVLRNRKRVQGRLMKLGERMDTGFGRIALQGAGRIWHLAALAYLTAILVVALVFPGRALPFMIAATAQTLLAAAAGILLSLLLGRVILKRIRLPEETREGIPLLEERLNAYIPTVLKVLRFTLLAVVAAAILDAWTPFSLTAWAASDAGGRFIGNVVAVALILAGAMLVWLGLTSWIEYRLSPATGNGEPNARVRTLLTIFRNAAAITLVVMTLMVVLAQVGINIGPLIAGAGVLGLAIGFGAQKLVQDVITGVFIQLENAFNVGDVVTAGGITGTVERLTIRSMGMRDLSGTYHLLPFSSVDTVSNYMRDFAFHVGEYGVAYREDTDEVLQRMNEAFEELRQMPEMAPHILGDLEVHGVTALADSAVNVRVRIKTRPGMQWAVGREYNRLVKRHFDAAGIEIPFPHMTLYFGEGKDGQAPPARVYMQGAASAPAAVEPSATPTASTPQLQPNPQFKGDFDEEEPNG</sequence>
<dbReference type="InterPro" id="IPR045276">
    <property type="entry name" value="YbiO_bact"/>
</dbReference>
<dbReference type="SUPFAM" id="SSF50182">
    <property type="entry name" value="Sm-like ribonucleoproteins"/>
    <property type="match status" value="1"/>
</dbReference>
<evidence type="ECO:0000256" key="2">
    <source>
        <dbReference type="ARBA" id="ARBA00008017"/>
    </source>
</evidence>
<name>A0A1I4PZY6_ECTMO</name>
<dbReference type="Proteomes" id="UP000199556">
    <property type="component" value="Unassembled WGS sequence"/>
</dbReference>
<feature type="domain" description="Mechanosensitive ion channel MscS C-terminal" evidence="11">
    <location>
        <begin position="628"/>
        <end position="697"/>
    </location>
</feature>
<feature type="region of interest" description="Disordered" evidence="7">
    <location>
        <begin position="721"/>
        <end position="761"/>
    </location>
</feature>
<accession>A0A1I4PZY6</accession>
<dbReference type="InterPro" id="IPR013424">
    <property type="entry name" value="Ice-binding_C"/>
</dbReference>
<reference evidence="14 15" key="1">
    <citation type="submission" date="2016-10" db="EMBL/GenBank/DDBJ databases">
        <authorList>
            <person name="de Groot N.N."/>
        </authorList>
    </citation>
    <scope>NUCLEOTIDE SEQUENCE [LARGE SCALE GENOMIC DNA]</scope>
    <source>
        <strain evidence="14 15">DSM 4180</strain>
    </source>
</reference>
<dbReference type="InterPro" id="IPR011066">
    <property type="entry name" value="MscS_channel_C_sf"/>
</dbReference>
<dbReference type="InterPro" id="IPR011014">
    <property type="entry name" value="MscS_channel_TM-2"/>
</dbReference>
<feature type="domain" description="Moderate conductance mechanosensitive channel YbiO-like transmembrane helix 1" evidence="13">
    <location>
        <begin position="359"/>
        <end position="437"/>
    </location>
</feature>
<feature type="compositionally biased region" description="Low complexity" evidence="7">
    <location>
        <begin position="724"/>
        <end position="742"/>
    </location>
</feature>
<comment type="subcellular location">
    <subcellularLocation>
        <location evidence="1">Cell membrane</location>
        <topology evidence="1">Multi-pass membrane protein</topology>
    </subcellularLocation>
</comment>
<evidence type="ECO:0000256" key="5">
    <source>
        <dbReference type="ARBA" id="ARBA00022989"/>
    </source>
</evidence>
<feature type="transmembrane region" description="Helical" evidence="8">
    <location>
        <begin position="166"/>
        <end position="187"/>
    </location>
</feature>
<proteinExistence type="inferred from homology"/>
<evidence type="ECO:0000313" key="14">
    <source>
        <dbReference type="EMBL" id="SFM33381.1"/>
    </source>
</evidence>
<evidence type="ECO:0000313" key="15">
    <source>
        <dbReference type="Proteomes" id="UP000199556"/>
    </source>
</evidence>
<feature type="transmembrane region" description="Helical" evidence="8">
    <location>
        <begin position="446"/>
        <end position="467"/>
    </location>
</feature>
<feature type="transmembrane region" description="Helical" evidence="8">
    <location>
        <begin position="256"/>
        <end position="273"/>
    </location>
</feature>
<feature type="transmembrane region" description="Helical" evidence="8">
    <location>
        <begin position="519"/>
        <end position="537"/>
    </location>
</feature>
<evidence type="ECO:0000259" key="10">
    <source>
        <dbReference type="Pfam" id="PF00924"/>
    </source>
</evidence>
<dbReference type="Pfam" id="PF21088">
    <property type="entry name" value="MS_channel_1st"/>
    <property type="match status" value="1"/>
</dbReference>
<feature type="transmembrane region" description="Helical" evidence="8">
    <location>
        <begin position="124"/>
        <end position="146"/>
    </location>
</feature>
<evidence type="ECO:0000256" key="7">
    <source>
        <dbReference type="SAM" id="MobiDB-lite"/>
    </source>
</evidence>
<dbReference type="SUPFAM" id="SSF82861">
    <property type="entry name" value="Mechanosensitive channel protein MscS (YggB), transmembrane region"/>
    <property type="match status" value="1"/>
</dbReference>
<dbReference type="Pfam" id="PF25392">
    <property type="entry name" value="MS_channel_TM1"/>
    <property type="match status" value="1"/>
</dbReference>
<dbReference type="Gene3D" id="3.30.70.100">
    <property type="match status" value="1"/>
</dbReference>
<dbReference type="GO" id="GO:0005886">
    <property type="term" value="C:plasma membrane"/>
    <property type="evidence" value="ECO:0007669"/>
    <property type="project" value="UniProtKB-SubCell"/>
</dbReference>
<dbReference type="SUPFAM" id="SSF82689">
    <property type="entry name" value="Mechanosensitive channel protein MscS (YggB), C-terminal domain"/>
    <property type="match status" value="1"/>
</dbReference>
<feature type="chain" id="PRO_5011659040" evidence="9">
    <location>
        <begin position="31"/>
        <end position="761"/>
    </location>
</feature>
<feature type="transmembrane region" description="Helical" evidence="8">
    <location>
        <begin position="207"/>
        <end position="226"/>
    </location>
</feature>
<dbReference type="STRING" id="195064.SAMN05421721_10329"/>
<dbReference type="PANTHER" id="PTHR30460">
    <property type="entry name" value="MODERATE CONDUCTANCE MECHANOSENSITIVE CHANNEL YBIO"/>
    <property type="match status" value="1"/>
</dbReference>
<feature type="domain" description="Mechanosensitive ion channel transmembrane helices 2/3" evidence="12">
    <location>
        <begin position="500"/>
        <end position="538"/>
    </location>
</feature>
<dbReference type="InterPro" id="IPR049278">
    <property type="entry name" value="MS_channel_C"/>
</dbReference>
<keyword evidence="6 8" id="KW-0472">Membrane</keyword>
<feature type="transmembrane region" description="Helical" evidence="8">
    <location>
        <begin position="494"/>
        <end position="513"/>
    </location>
</feature>
<dbReference type="InterPro" id="IPR006685">
    <property type="entry name" value="MscS_channel_2nd"/>
</dbReference>
<evidence type="ECO:0000256" key="4">
    <source>
        <dbReference type="ARBA" id="ARBA00022692"/>
    </source>
</evidence>
<dbReference type="Gene3D" id="1.10.287.1260">
    <property type="match status" value="1"/>
</dbReference>
<evidence type="ECO:0000256" key="1">
    <source>
        <dbReference type="ARBA" id="ARBA00004651"/>
    </source>
</evidence>
<dbReference type="AlphaFoldDB" id="A0A1I4PZY6"/>
<keyword evidence="9" id="KW-0732">Signal</keyword>
<keyword evidence="3" id="KW-1003">Cell membrane</keyword>
<dbReference type="Pfam" id="PF00924">
    <property type="entry name" value="MS_channel_2nd"/>
    <property type="match status" value="1"/>
</dbReference>
<dbReference type="InterPro" id="IPR023408">
    <property type="entry name" value="MscS_beta-dom_sf"/>
</dbReference>
<dbReference type="PANTHER" id="PTHR30460:SF0">
    <property type="entry name" value="MODERATE CONDUCTANCE MECHANOSENSITIVE CHANNEL YBIO"/>
    <property type="match status" value="1"/>
</dbReference>
<dbReference type="EMBL" id="FOUO01000003">
    <property type="protein sequence ID" value="SFM33381.1"/>
    <property type="molecule type" value="Genomic_DNA"/>
</dbReference>
<keyword evidence="5 8" id="KW-1133">Transmembrane helix</keyword>
<comment type="similarity">
    <text evidence="2">Belongs to the MscS (TC 1.A.23) family.</text>
</comment>
<feature type="signal peptide" evidence="9">
    <location>
        <begin position="1"/>
        <end position="30"/>
    </location>
</feature>
<keyword evidence="15" id="KW-1185">Reference proteome</keyword>
<protein>
    <submittedName>
        <fullName evidence="14">Small conductance mechanosensitive channel</fullName>
    </submittedName>
</protein>
<dbReference type="Gene3D" id="2.30.30.60">
    <property type="match status" value="1"/>
</dbReference>
<feature type="transmembrane region" description="Helical" evidence="8">
    <location>
        <begin position="355"/>
        <end position="382"/>
    </location>
</feature>
<dbReference type="InterPro" id="IPR049142">
    <property type="entry name" value="MS_channel_1st"/>
</dbReference>
<dbReference type="NCBIfam" id="TIGR02595">
    <property type="entry name" value="PEP_CTERM"/>
    <property type="match status" value="1"/>
</dbReference>
<feature type="domain" description="Mechanosensitive ion channel MscS" evidence="10">
    <location>
        <begin position="540"/>
        <end position="603"/>
    </location>
</feature>
<evidence type="ECO:0000259" key="11">
    <source>
        <dbReference type="Pfam" id="PF21082"/>
    </source>
</evidence>
<gene>
    <name evidence="14" type="ORF">SAMN05421721_10329</name>
</gene>
<dbReference type="InterPro" id="IPR010920">
    <property type="entry name" value="LSM_dom_sf"/>
</dbReference>
<evidence type="ECO:0000256" key="6">
    <source>
        <dbReference type="ARBA" id="ARBA00023136"/>
    </source>
</evidence>
<evidence type="ECO:0000259" key="12">
    <source>
        <dbReference type="Pfam" id="PF21088"/>
    </source>
</evidence>
<evidence type="ECO:0000256" key="3">
    <source>
        <dbReference type="ARBA" id="ARBA00022475"/>
    </source>
</evidence>
<feature type="transmembrane region" description="Helical" evidence="8">
    <location>
        <begin position="329"/>
        <end position="349"/>
    </location>
</feature>
<keyword evidence="4 8" id="KW-0812">Transmembrane</keyword>